<accession>A0ABM0MDL2</accession>
<dbReference type="InterPro" id="IPR053016">
    <property type="entry name" value="CTF18-RFC_complex"/>
</dbReference>
<dbReference type="InterPro" id="IPR003959">
    <property type="entry name" value="ATPase_AAA_core"/>
</dbReference>
<reference evidence="11" key="1">
    <citation type="submission" date="2025-08" db="UniProtKB">
        <authorList>
            <consortium name="RefSeq"/>
        </authorList>
    </citation>
    <scope>IDENTIFICATION</scope>
    <source>
        <tissue evidence="11">Testes</tissue>
    </source>
</reference>
<evidence type="ECO:0000313" key="10">
    <source>
        <dbReference type="Proteomes" id="UP000694865"/>
    </source>
</evidence>
<dbReference type="InterPro" id="IPR027417">
    <property type="entry name" value="P-loop_NTPase"/>
</dbReference>
<dbReference type="CDD" id="cd18140">
    <property type="entry name" value="HLD_clamp_RFC"/>
    <property type="match status" value="1"/>
</dbReference>
<feature type="domain" description="AAA+ ATPase" evidence="9">
    <location>
        <begin position="333"/>
        <end position="490"/>
    </location>
</feature>
<evidence type="ECO:0000256" key="7">
    <source>
        <dbReference type="ARBA" id="ARBA00023306"/>
    </source>
</evidence>
<evidence type="ECO:0000256" key="1">
    <source>
        <dbReference type="ARBA" id="ARBA00004123"/>
    </source>
</evidence>
<evidence type="ECO:0000256" key="5">
    <source>
        <dbReference type="ARBA" id="ARBA00023125"/>
    </source>
</evidence>
<dbReference type="PANTHER" id="PTHR46765:SF1">
    <property type="entry name" value="P-LOOP CONTAINING NUCLEOSIDE TRIPHOSPHATE HYDROLASES SUPERFAMILY PROTEIN"/>
    <property type="match status" value="1"/>
</dbReference>
<dbReference type="RefSeq" id="XP_006818103.1">
    <property type="nucleotide sequence ID" value="XM_006818040.1"/>
</dbReference>
<dbReference type="Proteomes" id="UP000694865">
    <property type="component" value="Unplaced"/>
</dbReference>
<keyword evidence="4" id="KW-0067">ATP-binding</keyword>
<comment type="subcellular location">
    <subcellularLocation>
        <location evidence="1">Nucleus</location>
    </subcellularLocation>
</comment>
<dbReference type="InterPro" id="IPR003593">
    <property type="entry name" value="AAA+_ATPase"/>
</dbReference>
<dbReference type="Pfam" id="PF00004">
    <property type="entry name" value="AAA"/>
    <property type="match status" value="1"/>
</dbReference>
<dbReference type="SUPFAM" id="SSF52540">
    <property type="entry name" value="P-loop containing nucleoside triphosphate hydrolases"/>
    <property type="match status" value="1"/>
</dbReference>
<protein>
    <submittedName>
        <fullName evidence="11">Chromosome transmission fidelity protein 18 homolog</fullName>
    </submittedName>
</protein>
<evidence type="ECO:0000259" key="9">
    <source>
        <dbReference type="SMART" id="SM00382"/>
    </source>
</evidence>
<proteinExistence type="inferred from homology"/>
<dbReference type="GeneID" id="102807229"/>
<name>A0ABM0MDL2_SACKO</name>
<dbReference type="CDD" id="cd00009">
    <property type="entry name" value="AAA"/>
    <property type="match status" value="1"/>
</dbReference>
<evidence type="ECO:0000256" key="6">
    <source>
        <dbReference type="ARBA" id="ARBA00023242"/>
    </source>
</evidence>
<sequence>MAEAIATNFPPVSKKSLHFTTPKHNHNIEKKLDNSPLPVLGELLSPEQSQAITNNVIENDAPKMRKVTNGRVVVEDELNFLESPKRKRRRISPNLAIDDDDFEITPPASPDADEKIMMKIKQHRQQKSCNFNTTLEPNETETRTLSRDVNHTTVHVLRRQPQGKHLTVTGHDGERVYVKVRDDDKLVDKTKIVVYGNRSDGSLQLLSTSIDVLREIIEEKRTNQLLEESQRISDELEREVNENRVIAKRDGNETKTGSLWVDKYGPQQYSELLSDDGTNRTLLRWLKLWDYVVYGKEYKPKEEKKKTTKPNMKKWGANVPEVVEELDEHKRPVHKVALLCGPPGLGKTTLAHVIAKHAGYNVIEMNASDDRSAEIFRTRIESATQMKSVLGPDQKPNCLIIDEIDGAPAPAINVLLSVIKRKDTAASAPEPSQFGIPGKKKKKKQTMLLRPIICICNDQFTPSLRQLRQQSLIVQFPPTLSTRLATRLNEIARNNYLKTDQTTLLALCQKAENDIRSCINTLQFIRGQFSQLTLQMINSMSIGQKDQHKGLFAVWNEIFQLPRVSK</sequence>
<keyword evidence="6" id="KW-0539">Nucleus</keyword>
<comment type="similarity">
    <text evidence="8">Belongs to the activator 1 small subunits family. CTF18 subfamily.</text>
</comment>
<dbReference type="PANTHER" id="PTHR46765">
    <property type="entry name" value="P-LOOP CONTAINING NUCLEOSIDE TRIPHOSPHATE HYDROLASES SUPERFAMILY PROTEIN"/>
    <property type="match status" value="1"/>
</dbReference>
<evidence type="ECO:0000313" key="11">
    <source>
        <dbReference type="RefSeq" id="XP_006818103.1"/>
    </source>
</evidence>
<dbReference type="Gene3D" id="3.40.50.300">
    <property type="entry name" value="P-loop containing nucleotide triphosphate hydrolases"/>
    <property type="match status" value="1"/>
</dbReference>
<evidence type="ECO:0000256" key="3">
    <source>
        <dbReference type="ARBA" id="ARBA00022741"/>
    </source>
</evidence>
<keyword evidence="5" id="KW-0238">DNA-binding</keyword>
<dbReference type="SMART" id="SM00382">
    <property type="entry name" value="AAA"/>
    <property type="match status" value="1"/>
</dbReference>
<gene>
    <name evidence="11" type="primary">LOC102807229</name>
</gene>
<evidence type="ECO:0000256" key="8">
    <source>
        <dbReference type="ARBA" id="ARBA00043975"/>
    </source>
</evidence>
<keyword evidence="7" id="KW-0131">Cell cycle</keyword>
<dbReference type="Gene3D" id="1.10.8.60">
    <property type="match status" value="1"/>
</dbReference>
<evidence type="ECO:0000256" key="4">
    <source>
        <dbReference type="ARBA" id="ARBA00022840"/>
    </source>
</evidence>
<keyword evidence="2" id="KW-0235">DNA replication</keyword>
<keyword evidence="10" id="KW-1185">Reference proteome</keyword>
<keyword evidence="3" id="KW-0547">Nucleotide-binding</keyword>
<evidence type="ECO:0000256" key="2">
    <source>
        <dbReference type="ARBA" id="ARBA00022705"/>
    </source>
</evidence>
<dbReference type="InterPro" id="IPR047854">
    <property type="entry name" value="RFC_lid"/>
</dbReference>
<organism evidence="10 11">
    <name type="scientific">Saccoglossus kowalevskii</name>
    <name type="common">Acorn worm</name>
    <dbReference type="NCBI Taxonomy" id="10224"/>
    <lineage>
        <taxon>Eukaryota</taxon>
        <taxon>Metazoa</taxon>
        <taxon>Hemichordata</taxon>
        <taxon>Enteropneusta</taxon>
        <taxon>Harrimaniidae</taxon>
        <taxon>Saccoglossus</taxon>
    </lineage>
</organism>